<feature type="region of interest" description="Disordered" evidence="1">
    <location>
        <begin position="138"/>
        <end position="175"/>
    </location>
</feature>
<dbReference type="CDD" id="cd23817">
    <property type="entry name" value="RWD-RWDD4"/>
    <property type="match status" value="1"/>
</dbReference>
<accession>A0A095CBQ6</accession>
<reference evidence="3" key="4">
    <citation type="journal article" date="2022" name="PLoS Pathog.">
        <title>Chromosome-level genome of Schistosoma haematobium underpins genome-wide explorations of molecular variation.</title>
        <authorList>
            <person name="Stroehlein A.J."/>
            <person name="Korhonen P.K."/>
            <person name="Lee V.V."/>
            <person name="Ralph S.A."/>
            <person name="Mentink-Kane M."/>
            <person name="You H."/>
            <person name="McManus D.P."/>
            <person name="Tchuente L.T."/>
            <person name="Stothard J.R."/>
            <person name="Kaur P."/>
            <person name="Dudchenko O."/>
            <person name="Aiden E.L."/>
            <person name="Yang B."/>
            <person name="Yang H."/>
            <person name="Emery A.M."/>
            <person name="Webster B.L."/>
            <person name="Brindley P.J."/>
            <person name="Rollinson D."/>
            <person name="Chang B.C.H."/>
            <person name="Gasser R.B."/>
            <person name="Young N.D."/>
        </authorList>
    </citation>
    <scope>NUCLEOTIDE SEQUENCE</scope>
</reference>
<dbReference type="Pfam" id="PF05773">
    <property type="entry name" value="RWD"/>
    <property type="match status" value="1"/>
</dbReference>
<evidence type="ECO:0000259" key="2">
    <source>
        <dbReference type="PROSITE" id="PS50908"/>
    </source>
</evidence>
<dbReference type="GeneID" id="24595627"/>
<gene>
    <name evidence="3" type="primary">RWDD4_1</name>
    <name evidence="3" type="ORF">MS3_00005160</name>
    <name evidence="4" type="ORF">MS3_08392</name>
</gene>
<name>A0A095CBQ6_SCHHA</name>
<reference evidence="3" key="2">
    <citation type="journal article" date="2019" name="Gigascience">
        <title>High-quality Schistosoma haematobium genome achieved by single-molecule and long-range sequencing.</title>
        <authorList>
            <person name="Stroehlein A.J."/>
            <person name="Korhonen P.K."/>
            <person name="Chong T.M."/>
            <person name="Lim Y.L."/>
            <person name="Chan K.G."/>
            <person name="Webster B."/>
            <person name="Rollinson D."/>
            <person name="Brindley P.J."/>
            <person name="Gasser R.B."/>
            <person name="Young N.D."/>
        </authorList>
    </citation>
    <scope>NUCLEOTIDE SEQUENCE</scope>
</reference>
<dbReference type="SMART" id="SM00591">
    <property type="entry name" value="RWD"/>
    <property type="match status" value="1"/>
</dbReference>
<dbReference type="PANTHER" id="PTHR21275:SF1">
    <property type="entry name" value="RWD DOMAIN-CONTAINING PROTEIN 4"/>
    <property type="match status" value="1"/>
</dbReference>
<dbReference type="PROSITE" id="PS50908">
    <property type="entry name" value="RWD"/>
    <property type="match status" value="1"/>
</dbReference>
<feature type="domain" description="RWD" evidence="2">
    <location>
        <begin position="26"/>
        <end position="127"/>
    </location>
</feature>
<keyword evidence="5" id="KW-1185">Reference proteome</keyword>
<dbReference type="Proteomes" id="UP000471633">
    <property type="component" value="Unassembled WGS sequence"/>
</dbReference>
<organism evidence="4">
    <name type="scientific">Schistosoma haematobium</name>
    <name type="common">Blood fluke</name>
    <dbReference type="NCBI Taxonomy" id="6185"/>
    <lineage>
        <taxon>Eukaryota</taxon>
        <taxon>Metazoa</taxon>
        <taxon>Spiralia</taxon>
        <taxon>Lophotrochozoa</taxon>
        <taxon>Platyhelminthes</taxon>
        <taxon>Trematoda</taxon>
        <taxon>Digenea</taxon>
        <taxon>Strigeidida</taxon>
        <taxon>Schistosomatoidea</taxon>
        <taxon>Schistosomatidae</taxon>
        <taxon>Schistosoma</taxon>
    </lineage>
</organism>
<proteinExistence type="predicted"/>
<evidence type="ECO:0000313" key="4">
    <source>
        <dbReference type="EMBL" id="KGB39938.1"/>
    </source>
</evidence>
<dbReference type="EMBL" id="KL251326">
    <property type="protein sequence ID" value="KGB39938.1"/>
    <property type="molecule type" value="Genomic_DNA"/>
</dbReference>
<dbReference type="STRING" id="6185.A0A095CBQ6"/>
<sequence>MFHRFLNDTLCNQTIPYQNVSNHPQEEAQVLRSIFDEEELSISDDYNLEYKVGEAGTTSSFIVQVYWPEGYPDVLPCISMDSFYNHHIPLNVKEKITEELVSVAKDQLGSALTFTLIEYLKENHERFTKSFAVDKVDTSQNNSFPSETPSVSRKQNKLPQLSKNQKRKHLNRLGQSGELPRGWNWISVIKHLQQTGSAS</sequence>
<dbReference type="KEGG" id="shx:MS3_00005160"/>
<dbReference type="InterPro" id="IPR006575">
    <property type="entry name" value="RWD_dom"/>
</dbReference>
<feature type="compositionally biased region" description="Polar residues" evidence="1">
    <location>
        <begin position="138"/>
        <end position="163"/>
    </location>
</feature>
<reference evidence="3" key="3">
    <citation type="submission" date="2021-06" db="EMBL/GenBank/DDBJ databases">
        <title>Chromosome-level genome assembly for S. haematobium.</title>
        <authorList>
            <person name="Stroehlein A.J."/>
        </authorList>
    </citation>
    <scope>NUCLEOTIDE SEQUENCE</scope>
</reference>
<reference evidence="4" key="1">
    <citation type="journal article" date="2012" name="Nat. Genet.">
        <title>Whole-genome sequence of Schistosoma haematobium.</title>
        <authorList>
            <person name="Young N.D."/>
            <person name="Jex A.R."/>
            <person name="Li B."/>
            <person name="Liu S."/>
            <person name="Yang L."/>
            <person name="Xiong Z."/>
            <person name="Li Y."/>
            <person name="Cantacessi C."/>
            <person name="Hall R.S."/>
            <person name="Xu X."/>
            <person name="Chen F."/>
            <person name="Wu X."/>
            <person name="Zerlotini A."/>
            <person name="Oliveira G."/>
            <person name="Hofmann A."/>
            <person name="Zhang G."/>
            <person name="Fang X."/>
            <person name="Kang Y."/>
            <person name="Campbell B.E."/>
            <person name="Loukas A."/>
            <person name="Ranganathan S."/>
            <person name="Rollinson D."/>
            <person name="Rinaldi G."/>
            <person name="Brindley P.J."/>
            <person name="Yang H."/>
            <person name="Wang J."/>
            <person name="Wang J."/>
            <person name="Gasser R.B."/>
        </authorList>
    </citation>
    <scope>NUCLEOTIDE SEQUENCE [LARGE SCALE GENOMIC DNA]</scope>
</reference>
<dbReference type="SUPFAM" id="SSF54495">
    <property type="entry name" value="UBC-like"/>
    <property type="match status" value="1"/>
</dbReference>
<dbReference type="RefSeq" id="XP_012799696.1">
    <property type="nucleotide sequence ID" value="XM_012944242.2"/>
</dbReference>
<dbReference type="EMBL" id="AMPZ03000003">
    <property type="protein sequence ID" value="KAH9587417.1"/>
    <property type="molecule type" value="Genomic_DNA"/>
</dbReference>
<evidence type="ECO:0000313" key="3">
    <source>
        <dbReference type="EMBL" id="KAH9587417.1"/>
    </source>
</evidence>
<dbReference type="InterPro" id="IPR016135">
    <property type="entry name" value="UBQ-conjugating_enzyme/RWD"/>
</dbReference>
<dbReference type="CTD" id="24595627"/>
<evidence type="ECO:0000256" key="1">
    <source>
        <dbReference type="SAM" id="MobiDB-lite"/>
    </source>
</evidence>
<dbReference type="AlphaFoldDB" id="A0A095CBQ6"/>
<evidence type="ECO:0000313" key="5">
    <source>
        <dbReference type="Proteomes" id="UP000471633"/>
    </source>
</evidence>
<dbReference type="InterPro" id="IPR042770">
    <property type="entry name" value="RWDD4"/>
</dbReference>
<dbReference type="Gene3D" id="3.10.110.10">
    <property type="entry name" value="Ubiquitin Conjugating Enzyme"/>
    <property type="match status" value="1"/>
</dbReference>
<protein>
    <submittedName>
        <fullName evidence="3 4">RWD domain-containing protein 4</fullName>
    </submittedName>
</protein>
<dbReference type="PANTHER" id="PTHR21275">
    <property type="entry name" value="RWD DOMAIN-CONTAINING PROTEIN 4"/>
    <property type="match status" value="1"/>
</dbReference>